<evidence type="ECO:0000256" key="3">
    <source>
        <dbReference type="ARBA" id="ARBA00022630"/>
    </source>
</evidence>
<dbReference type="PIRSF" id="PIRSF016578">
    <property type="entry name" value="HsaA"/>
    <property type="match status" value="1"/>
</dbReference>
<evidence type="ECO:0000256" key="4">
    <source>
        <dbReference type="ARBA" id="ARBA00022827"/>
    </source>
</evidence>
<gene>
    <name evidence="9" type="ORF">GCM10022261_10310</name>
</gene>
<keyword evidence="5" id="KW-0560">Oxidoreductase</keyword>
<dbReference type="InterPro" id="IPR046373">
    <property type="entry name" value="Acyl-CoA_Oxase/DH_mid-dom_sf"/>
</dbReference>
<dbReference type="Proteomes" id="UP001501586">
    <property type="component" value="Unassembled WGS sequence"/>
</dbReference>
<keyword evidence="3 5" id="KW-0285">Flavoprotein</keyword>
<dbReference type="Gene3D" id="1.10.540.10">
    <property type="entry name" value="Acyl-CoA dehydrogenase/oxidase, N-terminal domain"/>
    <property type="match status" value="1"/>
</dbReference>
<evidence type="ECO:0000313" key="9">
    <source>
        <dbReference type="EMBL" id="GAA4283500.1"/>
    </source>
</evidence>
<dbReference type="SUPFAM" id="SSF56645">
    <property type="entry name" value="Acyl-CoA dehydrogenase NM domain-like"/>
    <property type="match status" value="1"/>
</dbReference>
<dbReference type="PANTHER" id="PTHR43884:SF40">
    <property type="entry name" value="ACYL-COA DEHYDROGENASE"/>
    <property type="match status" value="1"/>
</dbReference>
<dbReference type="InterPro" id="IPR009075">
    <property type="entry name" value="AcylCo_DH/oxidase_C"/>
</dbReference>
<feature type="domain" description="Acyl-CoA dehydrogenase/oxidase C-terminal" evidence="6">
    <location>
        <begin position="230"/>
        <end position="377"/>
    </location>
</feature>
<dbReference type="Gene3D" id="2.40.110.10">
    <property type="entry name" value="Butyryl-CoA Dehydrogenase, subunit A, domain 2"/>
    <property type="match status" value="1"/>
</dbReference>
<reference evidence="10" key="1">
    <citation type="journal article" date="2019" name="Int. J. Syst. Evol. Microbiol.">
        <title>The Global Catalogue of Microorganisms (GCM) 10K type strain sequencing project: providing services to taxonomists for standard genome sequencing and annotation.</title>
        <authorList>
            <consortium name="The Broad Institute Genomics Platform"/>
            <consortium name="The Broad Institute Genome Sequencing Center for Infectious Disease"/>
            <person name="Wu L."/>
            <person name="Ma J."/>
        </authorList>
    </citation>
    <scope>NUCLEOTIDE SEQUENCE [LARGE SCALE GENOMIC DNA]</scope>
    <source>
        <strain evidence="10">JCM 17458</strain>
    </source>
</reference>
<evidence type="ECO:0000256" key="2">
    <source>
        <dbReference type="ARBA" id="ARBA00009347"/>
    </source>
</evidence>
<comment type="caution">
    <text evidence="9">The sequence shown here is derived from an EMBL/GenBank/DDBJ whole genome shotgun (WGS) entry which is preliminary data.</text>
</comment>
<evidence type="ECO:0000259" key="7">
    <source>
        <dbReference type="Pfam" id="PF02770"/>
    </source>
</evidence>
<dbReference type="Gene3D" id="1.20.140.10">
    <property type="entry name" value="Butyryl-CoA Dehydrogenase, subunit A, domain 3"/>
    <property type="match status" value="1"/>
</dbReference>
<dbReference type="InterPro" id="IPR013786">
    <property type="entry name" value="AcylCoA_DH/ox_N"/>
</dbReference>
<keyword evidence="4 5" id="KW-0274">FAD</keyword>
<keyword evidence="10" id="KW-1185">Reference proteome</keyword>
<sequence length="387" mass="42206">MDDSDLKHILTTVREFVREQVVPRELEIEDTDEIPAEIREQSAEMGLFGWAIPEEFGGLGFNAYQDAMLAFELGYTTPSFRSLFGTNNGIAGQVLVNYGTDQQKQEWLPKIASGEAIASFALTEPDAGSDPSGLTTKAVKDGDDYIINGSKRFITNAAMSDVLMVFARTNPDATGTKGISVFLVPTESQGVTVGPKDKKMGQAGAWTSEIFFDDVRVPSKYLVGGQEEVGFKAAMASLNKGRLHIAAMCVGQATRILDDSVEHAKVAKQGGTPIGEFQLVQALLAESYAELSAAREMVLAAARRWDEGADRKLGPSSCKLFASEMLGRVADRGVQVFGGMGYMRETSIERFYRHARLFRIYEGTSEIQKLVIARQLLKGAHKDVHSA</sequence>
<comment type="cofactor">
    <cofactor evidence="1 5">
        <name>FAD</name>
        <dbReference type="ChEBI" id="CHEBI:57692"/>
    </cofactor>
</comment>
<evidence type="ECO:0000256" key="5">
    <source>
        <dbReference type="RuleBase" id="RU362125"/>
    </source>
</evidence>
<evidence type="ECO:0000256" key="1">
    <source>
        <dbReference type="ARBA" id="ARBA00001974"/>
    </source>
</evidence>
<dbReference type="SUPFAM" id="SSF47203">
    <property type="entry name" value="Acyl-CoA dehydrogenase C-terminal domain-like"/>
    <property type="match status" value="1"/>
</dbReference>
<organism evidence="9 10">
    <name type="scientific">Brevibacterium daeguense</name>
    <dbReference type="NCBI Taxonomy" id="909936"/>
    <lineage>
        <taxon>Bacteria</taxon>
        <taxon>Bacillati</taxon>
        <taxon>Actinomycetota</taxon>
        <taxon>Actinomycetes</taxon>
        <taxon>Micrococcales</taxon>
        <taxon>Brevibacteriaceae</taxon>
        <taxon>Brevibacterium</taxon>
    </lineage>
</organism>
<evidence type="ECO:0000313" key="10">
    <source>
        <dbReference type="Proteomes" id="UP001501586"/>
    </source>
</evidence>
<dbReference type="Pfam" id="PF00441">
    <property type="entry name" value="Acyl-CoA_dh_1"/>
    <property type="match status" value="1"/>
</dbReference>
<dbReference type="EMBL" id="BAABAZ010000004">
    <property type="protein sequence ID" value="GAA4283500.1"/>
    <property type="molecule type" value="Genomic_DNA"/>
</dbReference>
<name>A0ABP8EI06_9MICO</name>
<dbReference type="InterPro" id="IPR009100">
    <property type="entry name" value="AcylCoA_DH/oxidase_NM_dom_sf"/>
</dbReference>
<dbReference type="PROSITE" id="PS00072">
    <property type="entry name" value="ACYL_COA_DH_1"/>
    <property type="match status" value="1"/>
</dbReference>
<feature type="domain" description="Acyl-CoA dehydrogenase/oxidase N-terminal" evidence="8">
    <location>
        <begin position="6"/>
        <end position="115"/>
    </location>
</feature>
<comment type="similarity">
    <text evidence="2 5">Belongs to the acyl-CoA dehydrogenase family.</text>
</comment>
<dbReference type="Pfam" id="PF02770">
    <property type="entry name" value="Acyl-CoA_dh_M"/>
    <property type="match status" value="1"/>
</dbReference>
<dbReference type="RefSeq" id="WP_236863554.1">
    <property type="nucleotide sequence ID" value="NZ_BAABAZ010000004.1"/>
</dbReference>
<feature type="domain" description="Acyl-CoA oxidase/dehydrogenase middle" evidence="7">
    <location>
        <begin position="119"/>
        <end position="215"/>
    </location>
</feature>
<protein>
    <submittedName>
        <fullName evidence="9">Acyl-CoA dehydrogenase family protein</fullName>
    </submittedName>
</protein>
<evidence type="ECO:0000259" key="8">
    <source>
        <dbReference type="Pfam" id="PF02771"/>
    </source>
</evidence>
<dbReference type="Pfam" id="PF02771">
    <property type="entry name" value="Acyl-CoA_dh_N"/>
    <property type="match status" value="1"/>
</dbReference>
<dbReference type="InterPro" id="IPR006089">
    <property type="entry name" value="Acyl-CoA_DH_CS"/>
</dbReference>
<accession>A0ABP8EI06</accession>
<dbReference type="InterPro" id="IPR036250">
    <property type="entry name" value="AcylCo_DH-like_C"/>
</dbReference>
<dbReference type="PANTHER" id="PTHR43884">
    <property type="entry name" value="ACYL-COA DEHYDROGENASE"/>
    <property type="match status" value="1"/>
</dbReference>
<dbReference type="InterPro" id="IPR006091">
    <property type="entry name" value="Acyl-CoA_Oxase/DH_mid-dom"/>
</dbReference>
<proteinExistence type="inferred from homology"/>
<evidence type="ECO:0000259" key="6">
    <source>
        <dbReference type="Pfam" id="PF00441"/>
    </source>
</evidence>
<dbReference type="InterPro" id="IPR037069">
    <property type="entry name" value="AcylCoA_DH/ox_N_sf"/>
</dbReference>